<evidence type="ECO:0000256" key="1">
    <source>
        <dbReference type="ARBA" id="ARBA00004430"/>
    </source>
</evidence>
<dbReference type="FunFam" id="3.40.50.300:FF:000063">
    <property type="entry name" value="dynein heavy chain 6, axonemal"/>
    <property type="match status" value="1"/>
</dbReference>
<keyword evidence="8" id="KW-0175">Coiled coil</keyword>
<evidence type="ECO:0000256" key="2">
    <source>
        <dbReference type="ARBA" id="ARBA00008887"/>
    </source>
</evidence>
<dbReference type="InterPro" id="IPR043157">
    <property type="entry name" value="Dynein_AAA1S"/>
</dbReference>
<keyword evidence="3" id="KW-0963">Cytoplasm</keyword>
<dbReference type="Gene3D" id="1.20.920.30">
    <property type="match status" value="1"/>
</dbReference>
<keyword evidence="4" id="KW-0493">Microtubule</keyword>
<dbReference type="FunFam" id="1.10.287.2620:FF:000002">
    <property type="entry name" value="Dynein heavy chain 2, axonemal"/>
    <property type="match status" value="1"/>
</dbReference>
<dbReference type="Pfam" id="PF08393">
    <property type="entry name" value="DHC_N2"/>
    <property type="match status" value="1"/>
</dbReference>
<evidence type="ECO:0000256" key="6">
    <source>
        <dbReference type="ARBA" id="ARBA00022840"/>
    </source>
</evidence>
<evidence type="ECO:0000256" key="9">
    <source>
        <dbReference type="ARBA" id="ARBA00023069"/>
    </source>
</evidence>
<dbReference type="OrthoDB" id="5593012at2759"/>
<dbReference type="InterPro" id="IPR042222">
    <property type="entry name" value="Dynein_2_N"/>
</dbReference>
<keyword evidence="7" id="KW-0243">Dynein</keyword>
<dbReference type="Pfam" id="PF17852">
    <property type="entry name" value="Dynein_AAA_lid"/>
    <property type="match status" value="1"/>
</dbReference>
<dbReference type="InterPro" id="IPR042228">
    <property type="entry name" value="Dynein_linker_3"/>
</dbReference>
<dbReference type="Gene3D" id="1.10.287.2620">
    <property type="match status" value="1"/>
</dbReference>
<dbReference type="Gene3D" id="1.10.472.130">
    <property type="match status" value="1"/>
</dbReference>
<keyword evidence="6" id="KW-0067">ATP-binding</keyword>
<dbReference type="GO" id="GO:0051959">
    <property type="term" value="F:dynein light intermediate chain binding"/>
    <property type="evidence" value="ECO:0007669"/>
    <property type="project" value="InterPro"/>
</dbReference>
<dbReference type="InterPro" id="IPR026983">
    <property type="entry name" value="DHC"/>
</dbReference>
<dbReference type="FunFam" id="1.20.140.100:FF:000001">
    <property type="entry name" value="dynein heavy chain 17, axonemal"/>
    <property type="match status" value="1"/>
</dbReference>
<comment type="subcellular location">
    <subcellularLocation>
        <location evidence="1">Cytoplasm</location>
        <location evidence="1">Cytoskeleton</location>
        <location evidence="1">Cilium axoneme</location>
    </subcellularLocation>
</comment>
<evidence type="ECO:0000256" key="8">
    <source>
        <dbReference type="ARBA" id="ARBA00023054"/>
    </source>
</evidence>
<gene>
    <name evidence="14" type="ORF">CINCED_3A021543</name>
</gene>
<dbReference type="GO" id="GO:0005930">
    <property type="term" value="C:axoneme"/>
    <property type="evidence" value="ECO:0007669"/>
    <property type="project" value="UniProtKB-SubCell"/>
</dbReference>
<dbReference type="GO" id="GO:0007018">
    <property type="term" value="P:microtubule-based movement"/>
    <property type="evidence" value="ECO:0007669"/>
    <property type="project" value="InterPro"/>
</dbReference>
<dbReference type="InterPro" id="IPR013602">
    <property type="entry name" value="Dynein_heavy_linker"/>
</dbReference>
<dbReference type="InterPro" id="IPR003593">
    <property type="entry name" value="AAA+_ATPase"/>
</dbReference>
<evidence type="ECO:0000256" key="5">
    <source>
        <dbReference type="ARBA" id="ARBA00022741"/>
    </source>
</evidence>
<protein>
    <submittedName>
        <fullName evidence="14">ATPase, dynein-related, AAA domain,AAA+ ATPase domain,P-loop containing nucleoside triphosphate</fullName>
    </submittedName>
</protein>
<dbReference type="PANTHER" id="PTHR22878">
    <property type="entry name" value="DYNEIN HEAVY CHAIN 6, AXONEMAL-LIKE-RELATED"/>
    <property type="match status" value="1"/>
</dbReference>
<dbReference type="FunFam" id="1.10.8.710:FF:000004">
    <property type="entry name" value="Dynein axonemal heavy chain 6"/>
    <property type="match status" value="1"/>
</dbReference>
<evidence type="ECO:0000256" key="7">
    <source>
        <dbReference type="ARBA" id="ARBA00023017"/>
    </source>
</evidence>
<dbReference type="GO" id="GO:0030286">
    <property type="term" value="C:dynein complex"/>
    <property type="evidence" value="ECO:0007669"/>
    <property type="project" value="UniProtKB-KW"/>
</dbReference>
<dbReference type="InterPro" id="IPR024317">
    <property type="entry name" value="Dynein_heavy_chain_D4_dom"/>
</dbReference>
<feature type="domain" description="AAA+ ATPase" evidence="13">
    <location>
        <begin position="1996"/>
        <end position="2144"/>
    </location>
</feature>
<dbReference type="Gene3D" id="1.20.140.100">
    <property type="entry name" value="Dynein heavy chain, N-terminal domain 2"/>
    <property type="match status" value="1"/>
</dbReference>
<keyword evidence="11" id="KW-0206">Cytoskeleton</keyword>
<organism evidence="14 15">
    <name type="scientific">Cinara cedri</name>
    <dbReference type="NCBI Taxonomy" id="506608"/>
    <lineage>
        <taxon>Eukaryota</taxon>
        <taxon>Metazoa</taxon>
        <taxon>Ecdysozoa</taxon>
        <taxon>Arthropoda</taxon>
        <taxon>Hexapoda</taxon>
        <taxon>Insecta</taxon>
        <taxon>Pterygota</taxon>
        <taxon>Neoptera</taxon>
        <taxon>Paraneoptera</taxon>
        <taxon>Hemiptera</taxon>
        <taxon>Sternorrhyncha</taxon>
        <taxon>Aphidomorpha</taxon>
        <taxon>Aphidoidea</taxon>
        <taxon>Aphididae</taxon>
        <taxon>Lachninae</taxon>
        <taxon>Cinara</taxon>
    </lineage>
</organism>
<dbReference type="SMART" id="SM00382">
    <property type="entry name" value="AAA"/>
    <property type="match status" value="2"/>
</dbReference>
<keyword evidence="15" id="KW-1185">Reference proteome</keyword>
<dbReference type="InterPro" id="IPR041466">
    <property type="entry name" value="Dynein_AAA5_ext"/>
</dbReference>
<evidence type="ECO:0000313" key="14">
    <source>
        <dbReference type="EMBL" id="VVC30794.1"/>
    </source>
</evidence>
<dbReference type="SUPFAM" id="SSF52540">
    <property type="entry name" value="P-loop containing nucleoside triphosphate hydrolases"/>
    <property type="match status" value="4"/>
</dbReference>
<dbReference type="EMBL" id="CABPRJ010000539">
    <property type="protein sequence ID" value="VVC30794.1"/>
    <property type="molecule type" value="Genomic_DNA"/>
</dbReference>
<dbReference type="Gene3D" id="1.20.58.1120">
    <property type="match status" value="1"/>
</dbReference>
<dbReference type="InterPro" id="IPR035699">
    <property type="entry name" value="AAA_6"/>
</dbReference>
<dbReference type="FunFam" id="1.20.58.1120:FF:000001">
    <property type="entry name" value="dynein heavy chain 2, axonemal"/>
    <property type="match status" value="1"/>
</dbReference>
<dbReference type="FunFam" id="3.40.50.300:FF:000353">
    <property type="entry name" value="Dynein axonemal heavy chain 1"/>
    <property type="match status" value="1"/>
</dbReference>
<dbReference type="InterPro" id="IPR027417">
    <property type="entry name" value="P-loop_NTPase"/>
</dbReference>
<evidence type="ECO:0000256" key="4">
    <source>
        <dbReference type="ARBA" id="ARBA00022701"/>
    </source>
</evidence>
<dbReference type="FunFam" id="3.40.50.300:FF:002141">
    <property type="entry name" value="Dynein heavy chain"/>
    <property type="match status" value="1"/>
</dbReference>
<evidence type="ECO:0000256" key="3">
    <source>
        <dbReference type="ARBA" id="ARBA00022490"/>
    </source>
</evidence>
<dbReference type="GO" id="GO:0005524">
    <property type="term" value="F:ATP binding"/>
    <property type="evidence" value="ECO:0007669"/>
    <property type="project" value="UniProtKB-KW"/>
</dbReference>
<dbReference type="Gene3D" id="3.20.180.20">
    <property type="entry name" value="Dynein heavy chain, N-terminal domain 2"/>
    <property type="match status" value="1"/>
</dbReference>
<dbReference type="PANTHER" id="PTHR22878:SF73">
    <property type="entry name" value="DYNEIN AXONEMAL HEAVY CHAIN 1"/>
    <property type="match status" value="1"/>
</dbReference>
<dbReference type="FunFam" id="3.20.180.20:FF:000003">
    <property type="entry name" value="Dynein heavy chain 12, axonemal"/>
    <property type="match status" value="1"/>
</dbReference>
<dbReference type="Gene3D" id="3.40.50.300">
    <property type="entry name" value="P-loop containing nucleotide triphosphate hydrolases"/>
    <property type="match status" value="4"/>
</dbReference>
<evidence type="ECO:0000313" key="15">
    <source>
        <dbReference type="Proteomes" id="UP000325440"/>
    </source>
</evidence>
<dbReference type="Pfam" id="PF12775">
    <property type="entry name" value="AAA_7"/>
    <property type="match status" value="1"/>
</dbReference>
<dbReference type="Pfam" id="PF12774">
    <property type="entry name" value="AAA_6"/>
    <property type="match status" value="1"/>
</dbReference>
<keyword evidence="12" id="KW-0966">Cell projection</keyword>
<name>A0A5E4MH85_9HEMI</name>
<sequence>MSRIVFLEYLKKLYATFSIPQLLTDYGIEDKQLVPPVVDPKKYFNLNLMKGKNFTPLWFHDNTTFDSLLPEDWLKKNFHNGVQTPVPAYVYLPIKSDDEFTNNYKWTHANVIKYDCDVNMYTVALKNNSNVVYPQVPRIQIHFEGEDPREFARRIKYAVSRRDYCEKMMLWYMYMDKIKIDDVSETLPEEMIQKIMSLVFRNKKIKKTKEDSIIKEIVNNFNRWQYSFLLRFKISKSPLEFKYIEVPNFEFEHLIPKITRLNTGLSFEDFTKIKAAINKQTLLVLPQVHTALWGSNVENLFLINNKQIFITEFINAVTLEEFESIQFINIKTTMAYLNNIWTKSIINRYHIALRNIKTGWYNISLSNFKVCESSINKLRKLMLLVQYMMEECLRNFVINSATSYSNLIEQPCISIKGIEDNFTWNTDLKIFDDSSIPPLFSIMLNMNQNGPIYSNDPDKFEPVIVHLFTLAVIESHKISAIHPNLLREIRYFEKPKITSIGLLENEISELQTRIENNVRLAIIPLKAYCKEYIVHLPLFNTNVATYTKDFFDNDPSLIQVKEEISMQFKMKANLEKTLPDTINIGLFYVRTQQLKSLLIEKRKELSTLLMKTHASKISEQLELSCAEYKEIYQKLNENPASIEQLFEMREWIETLPVIIKNISDVVKRLSMELDILDTYLWIVEDEQLKLKLDGKTWPYKIELRMTETQERLDGEFEKFEKLQFEQELLLQETVEYINSAILKLTIETDLTRILETAEEVNKLWKEIEKLQSFSQRLNHSQKLFGHQVTPFDNVKSLVKEFEPYKELWLTSAEFLKMQNLWSQNPLTTLDESTLEPVLNELLKIMTKCVKQFAEVPGTLSVAIEMKKQIEDYRPTVKLLKDILNPGIKQRHWDIIAKETGAKVVLVPSLNFQKCLELGVDKHVDMIKQISDNASKEYTIELALNKMIKDWDGVKLNLIPHKDTGTYIMQISDEEIQMLDEHILITQQLSFSPFKGLFEEQLTKWEEDLRLTRDVIEAWIEFQTQWMYLEPIFASPDIKDQLPVENKKFNTVQRTWIRIMKSTLEKPLVMMICPDKRLLEKLIEGRDQLILVQKGLTNYLEVKSSVFPRFYFLSDDELLEILADSRNPLAVQPHLKKCFENIYKLEFEADLKVTTMYSGEGESVKLIPPIYPKGTVEYWLMDIENIMRNTIKETLKAALETVETTPRDEWVLQWPGQVVIAISQTTWTAHVEHGIKTNTLNSYYKTMLSQLNDLRKLVSGNLNNIERQVLSALIVIEVHARDVLSSLVALKIKNVNEFDWIRQLRYYWLDDFGEVVRAVNAQFPYSYEYLGCSGRLVITPLTDRCYLTLTGALNLKFGGAPAGPAGTGKTETTKDLAKALAIQCVVFNCSDQLDYMAMGKFFKGLASSGAWACFDEFNRIDIEVLSVIAQQLTTIQKALMAQMTRFMFEGSEIALKPTCAVFITMNPGYAGRTELPDNLKALFRPVAMMVPDYTLIAEISLFSFGFNDAKPLAGKITTTFKLSSEQLSTQDHYDFGMRAVKTVIAVAGNLKRENPEMDEQQIILRALRDVNVPKFLKDDLTLFKGIVSDLFPLIKQQDIDYGSLEKSIRDATLNFGLDDVDEYMSKVIQLFETTVVRHGLMLVGPTGSGKTKCYEILKNALTKLEGTESPSGVLFVKVHSFVLNPKSITMGQLYGEFDALTHEWTDGILSYMVRQGISVEDSDKRWYVFDGPVDAVWIENMNSVLDDNKKLCLSSGEIMKITDNQTMIFEVEDLSVASPATVSRCGMVYLEPAILGYGPFINCWSKHLPKLVNHVKEEILRLIDLYVIPAIEYVHRELTEIVISVKSSLLMSCLNLMTIMFKPLTNADNKPIPPPQFLSLIPQLLPCWIVFAIIWSVGVTCDHKSRTLFSAYLRKQMTLNRHQNKFPNEGLIYDYRLHDGGFTMPTDSGEPVPPTWINWGLYVEKIMITEETNYSDIEVPTVDNVRSAYIIEMLLTNGHNVLCIGPTGTGKTLTVMSKLTYNMPKNYISDFLNFSARTSVNQTQDLIDSKLDKRRKGIFGPPITKRLILFIDDFNMPALETYGAQPPIELIRQWMDFGGWYDRKNIGEWRSIIDTNFIVAMGPPGGGRNNITPRILRHFHYISFTDMDENSQNEQELIRLWYHENCRVYQDRLINNEDRNWFSGLLKNKILDNFGQDFVSLVTDEIILFSDFVDSDSYTRVTNTNTILKVLEKYLEEYNAQTSTVLNLVFFMDAISHICRITRLIGQQLGNALLLGMGGSGRQSLTRLATYIRQLQLFQIQLTKTYATNDFREDMKKLMLRAGLLKVQSVFLFSDTQIKSESFLEDINGILNSGNIPNIYQPDELDKIMQVMKAPATELGLVTSKANLFSLYLKRVKINLHSVITMSPIGELFRSRIRQFPALINNCTIDWFSEWPESALKSVAHHFLMEIEDLHSNSVLFDGIVSTFQYMQQSVIEESVIYLQV</sequence>
<dbReference type="GO" id="GO:0045505">
    <property type="term" value="F:dynein intermediate chain binding"/>
    <property type="evidence" value="ECO:0007669"/>
    <property type="project" value="InterPro"/>
</dbReference>
<keyword evidence="9" id="KW-0969">Cilium</keyword>
<keyword evidence="10" id="KW-0505">Motor protein</keyword>
<evidence type="ECO:0000256" key="12">
    <source>
        <dbReference type="ARBA" id="ARBA00023273"/>
    </source>
</evidence>
<reference evidence="14 15" key="1">
    <citation type="submission" date="2019-08" db="EMBL/GenBank/DDBJ databases">
        <authorList>
            <person name="Alioto T."/>
            <person name="Alioto T."/>
            <person name="Gomez Garrido J."/>
        </authorList>
    </citation>
    <scope>NUCLEOTIDE SEQUENCE [LARGE SCALE GENOMIC DNA]</scope>
</reference>
<dbReference type="Pfam" id="PF12780">
    <property type="entry name" value="AAA_8"/>
    <property type="match status" value="1"/>
</dbReference>
<comment type="similarity">
    <text evidence="2">Belongs to the dynein heavy chain family.</text>
</comment>
<evidence type="ECO:0000256" key="11">
    <source>
        <dbReference type="ARBA" id="ARBA00023212"/>
    </source>
</evidence>
<proteinExistence type="inferred from homology"/>
<dbReference type="GO" id="GO:0005874">
    <property type="term" value="C:microtubule"/>
    <property type="evidence" value="ECO:0007669"/>
    <property type="project" value="UniProtKB-KW"/>
</dbReference>
<evidence type="ECO:0000256" key="10">
    <source>
        <dbReference type="ARBA" id="ARBA00023175"/>
    </source>
</evidence>
<keyword evidence="5" id="KW-0547">Nucleotide-binding</keyword>
<dbReference type="Gene3D" id="1.10.8.710">
    <property type="match status" value="1"/>
</dbReference>
<dbReference type="Proteomes" id="UP000325440">
    <property type="component" value="Unassembled WGS sequence"/>
</dbReference>
<evidence type="ECO:0000259" key="13">
    <source>
        <dbReference type="SMART" id="SM00382"/>
    </source>
</evidence>
<accession>A0A5E4MH85</accession>
<feature type="domain" description="AAA+ ATPase" evidence="13">
    <location>
        <begin position="1354"/>
        <end position="1493"/>
    </location>
</feature>